<feature type="compositionally biased region" description="Pro residues" evidence="4">
    <location>
        <begin position="24"/>
        <end position="47"/>
    </location>
</feature>
<name>A0A511R4E2_9DEIN</name>
<dbReference type="InterPro" id="IPR006626">
    <property type="entry name" value="PbH1"/>
</dbReference>
<comment type="caution">
    <text evidence="7">The sequence shown here is derived from an EMBL/GenBank/DDBJ whole genome shotgun (WGS) entry which is preliminary data.</text>
</comment>
<evidence type="ECO:0000313" key="8">
    <source>
        <dbReference type="Proteomes" id="UP000321197"/>
    </source>
</evidence>
<organism evidence="7 8">
    <name type="scientific">Meiothermus hypogaeus NBRC 106114</name>
    <dbReference type="NCBI Taxonomy" id="1227553"/>
    <lineage>
        <taxon>Bacteria</taxon>
        <taxon>Thermotogati</taxon>
        <taxon>Deinococcota</taxon>
        <taxon>Deinococci</taxon>
        <taxon>Thermales</taxon>
        <taxon>Thermaceae</taxon>
        <taxon>Meiothermus</taxon>
    </lineage>
</organism>
<comment type="subcellular location">
    <subcellularLocation>
        <location evidence="1">Secreted</location>
    </subcellularLocation>
</comment>
<dbReference type="OrthoDB" id="3565729at2"/>
<dbReference type="InterPro" id="IPR011459">
    <property type="entry name" value="DUF1565"/>
</dbReference>
<dbReference type="InterPro" id="IPR052052">
    <property type="entry name" value="Polysaccharide_Lyase_9"/>
</dbReference>
<keyword evidence="2" id="KW-0964">Secreted</keyword>
<dbReference type="InterPro" id="IPR011050">
    <property type="entry name" value="Pectin_lyase_fold/virulence"/>
</dbReference>
<evidence type="ECO:0000259" key="6">
    <source>
        <dbReference type="Pfam" id="PF07602"/>
    </source>
</evidence>
<dbReference type="AlphaFoldDB" id="A0A511R4E2"/>
<dbReference type="RefSeq" id="WP_147075495.1">
    <property type="nucleotide sequence ID" value="NZ_BJXL01000099.1"/>
</dbReference>
<dbReference type="GO" id="GO:0016837">
    <property type="term" value="F:carbon-oxygen lyase activity, acting on polysaccharides"/>
    <property type="evidence" value="ECO:0007669"/>
    <property type="project" value="TreeGrafter"/>
</dbReference>
<feature type="domain" description="DUF1565" evidence="6">
    <location>
        <begin position="56"/>
        <end position="241"/>
    </location>
</feature>
<evidence type="ECO:0000256" key="5">
    <source>
        <dbReference type="SAM" id="SignalP"/>
    </source>
</evidence>
<dbReference type="EMBL" id="BJXL01000099">
    <property type="protein sequence ID" value="GEM84425.1"/>
    <property type="molecule type" value="Genomic_DNA"/>
</dbReference>
<feature type="region of interest" description="Disordered" evidence="4">
    <location>
        <begin position="24"/>
        <end position="64"/>
    </location>
</feature>
<dbReference type="PANTHER" id="PTHR40088:SF2">
    <property type="entry name" value="SECRETED SUGAR HYDROLASE"/>
    <property type="match status" value="1"/>
</dbReference>
<dbReference type="Pfam" id="PF07602">
    <property type="entry name" value="DUF1565"/>
    <property type="match status" value="1"/>
</dbReference>
<proteinExistence type="predicted"/>
<dbReference type="Gene3D" id="2.160.20.10">
    <property type="entry name" value="Single-stranded right-handed beta-helix, Pectin lyase-like"/>
    <property type="match status" value="1"/>
</dbReference>
<accession>A0A511R4E2</accession>
<reference evidence="7 8" key="1">
    <citation type="submission" date="2019-07" db="EMBL/GenBank/DDBJ databases">
        <title>Whole genome shotgun sequence of Meiothermus hypogaeus NBRC 106114.</title>
        <authorList>
            <person name="Hosoyama A."/>
            <person name="Uohara A."/>
            <person name="Ohji S."/>
            <person name="Ichikawa N."/>
        </authorList>
    </citation>
    <scope>NUCLEOTIDE SEQUENCE [LARGE SCALE GENOMIC DNA]</scope>
    <source>
        <strain evidence="7 8">NBRC 106114</strain>
    </source>
</reference>
<feature type="compositionally biased region" description="Polar residues" evidence="4">
    <location>
        <begin position="53"/>
        <end position="64"/>
    </location>
</feature>
<feature type="signal peptide" evidence="5">
    <location>
        <begin position="1"/>
        <end position="24"/>
    </location>
</feature>
<sequence>MKKLLWIMALVVLGACNEAVTLPAPPTPNPGPTPTPNPPPTLPPPPTGRTLYVSPSGNDSNDGLSETRAFRTLQRASNQTQPGDLVLVMNGEYTNSTYNSIILNIKRSGTANQWIIYRAYPGHRPKIKLEANWVGILLEGVSYVAIEGFDIEGNAASVSLEYARSQMNVLDNPVTAGSCLGIGPRYQQPDLRSHHIVVRNNRVLRCPGGGIYSVQADYLYIENNVVAENGFYSPLNKSGISTYQNWNSDSSTDFKIFIRGNIVYKNENRIPFYYSNPDPAKRVISDGNGIIVDDGRNTQNYGTNPGVPYRGRILIENNLIFDNGGRGVNIFYSDNVVVRNNTLYANARTPDICCDLSAYFSGNVGFYNNVVYARSDRAATAVYSVTNFVFSRNLYFAANSFPNRSSTDLLGDPQFINPSTDPGSANFRLRAGSPALGQGLPEQCASTDLEGKPRANPCTLGAHE</sequence>
<dbReference type="InterPro" id="IPR022441">
    <property type="entry name" value="Para_beta_helix_rpt-2"/>
</dbReference>
<evidence type="ECO:0000256" key="2">
    <source>
        <dbReference type="ARBA" id="ARBA00022525"/>
    </source>
</evidence>
<protein>
    <recommendedName>
        <fullName evidence="6">DUF1565 domain-containing protein</fullName>
    </recommendedName>
</protein>
<dbReference type="PROSITE" id="PS51257">
    <property type="entry name" value="PROKAR_LIPOPROTEIN"/>
    <property type="match status" value="1"/>
</dbReference>
<dbReference type="Proteomes" id="UP000321197">
    <property type="component" value="Unassembled WGS sequence"/>
</dbReference>
<dbReference type="SUPFAM" id="SSF51126">
    <property type="entry name" value="Pectin lyase-like"/>
    <property type="match status" value="1"/>
</dbReference>
<evidence type="ECO:0000256" key="1">
    <source>
        <dbReference type="ARBA" id="ARBA00004613"/>
    </source>
</evidence>
<feature type="chain" id="PRO_5021717083" description="DUF1565 domain-containing protein" evidence="5">
    <location>
        <begin position="25"/>
        <end position="464"/>
    </location>
</feature>
<evidence type="ECO:0000313" key="7">
    <source>
        <dbReference type="EMBL" id="GEM84425.1"/>
    </source>
</evidence>
<dbReference type="GO" id="GO:0005576">
    <property type="term" value="C:extracellular region"/>
    <property type="evidence" value="ECO:0007669"/>
    <property type="project" value="UniProtKB-SubCell"/>
</dbReference>
<keyword evidence="3 5" id="KW-0732">Signal</keyword>
<gene>
    <name evidence="7" type="ORF">MHY01S_25910</name>
</gene>
<evidence type="ECO:0000256" key="4">
    <source>
        <dbReference type="SAM" id="MobiDB-lite"/>
    </source>
</evidence>
<dbReference type="PANTHER" id="PTHR40088">
    <property type="entry name" value="PECTATE LYASE (EUROFUNG)"/>
    <property type="match status" value="1"/>
</dbReference>
<evidence type="ECO:0000256" key="3">
    <source>
        <dbReference type="ARBA" id="ARBA00022729"/>
    </source>
</evidence>
<dbReference type="NCBIfam" id="TIGR03804">
    <property type="entry name" value="para_beta_helix"/>
    <property type="match status" value="1"/>
</dbReference>
<dbReference type="InterPro" id="IPR012334">
    <property type="entry name" value="Pectin_lyas_fold"/>
</dbReference>
<dbReference type="SMART" id="SM00710">
    <property type="entry name" value="PbH1"/>
    <property type="match status" value="6"/>
</dbReference>